<feature type="region of interest" description="Disordered" evidence="1">
    <location>
        <begin position="35"/>
        <end position="113"/>
    </location>
</feature>
<organism evidence="2 3">
    <name type="scientific">Cellulomonas terrae</name>
    <dbReference type="NCBI Taxonomy" id="311234"/>
    <lineage>
        <taxon>Bacteria</taxon>
        <taxon>Bacillati</taxon>
        <taxon>Actinomycetota</taxon>
        <taxon>Actinomycetes</taxon>
        <taxon>Micrococcales</taxon>
        <taxon>Cellulomonadaceae</taxon>
        <taxon>Cellulomonas</taxon>
    </lineage>
</organism>
<comment type="caution">
    <text evidence="2">The sequence shown here is derived from an EMBL/GenBank/DDBJ whole genome shotgun (WGS) entry which is preliminary data.</text>
</comment>
<dbReference type="EMBL" id="BJWH01000029">
    <property type="protein sequence ID" value="GEM00189.1"/>
    <property type="molecule type" value="Genomic_DNA"/>
</dbReference>
<reference evidence="2 3" key="1">
    <citation type="submission" date="2019-07" db="EMBL/GenBank/DDBJ databases">
        <title>Whole genome shotgun sequence of Cellulomonas terrae NBRC 100819.</title>
        <authorList>
            <person name="Hosoyama A."/>
            <person name="Uohara A."/>
            <person name="Ohji S."/>
            <person name="Ichikawa N."/>
        </authorList>
    </citation>
    <scope>NUCLEOTIDE SEQUENCE [LARGE SCALE GENOMIC DNA]</scope>
    <source>
        <strain evidence="2 3">NBRC 100819</strain>
    </source>
</reference>
<accession>A0A511JQ92</accession>
<dbReference type="AlphaFoldDB" id="A0A511JQ92"/>
<sequence>MHRGGVGGLRLERVEVAHLRRERVGLALLRRGLRGGHAVLAFRPRPRTSGAPDHEDGGDDGDDAARGSTDGVLQCVRRSRSASKGNRHPAPPAARRRPPPSGGTVLGRLKRSG</sequence>
<evidence type="ECO:0000313" key="2">
    <source>
        <dbReference type="EMBL" id="GEM00189.1"/>
    </source>
</evidence>
<gene>
    <name evidence="2" type="ORF">CTE05_37350</name>
</gene>
<proteinExistence type="predicted"/>
<name>A0A511JQ92_9CELL</name>
<keyword evidence="3" id="KW-1185">Reference proteome</keyword>
<feature type="compositionally biased region" description="Basic residues" evidence="1">
    <location>
        <begin position="77"/>
        <end position="87"/>
    </location>
</feature>
<protein>
    <submittedName>
        <fullName evidence="2">Uncharacterized protein</fullName>
    </submittedName>
</protein>
<evidence type="ECO:0000256" key="1">
    <source>
        <dbReference type="SAM" id="MobiDB-lite"/>
    </source>
</evidence>
<dbReference type="Proteomes" id="UP000321049">
    <property type="component" value="Unassembled WGS sequence"/>
</dbReference>
<evidence type="ECO:0000313" key="3">
    <source>
        <dbReference type="Proteomes" id="UP000321049"/>
    </source>
</evidence>